<dbReference type="Proteomes" id="UP000619512">
    <property type="component" value="Unassembled WGS sequence"/>
</dbReference>
<evidence type="ECO:0000313" key="2">
    <source>
        <dbReference type="EMBL" id="GGY87757.1"/>
    </source>
</evidence>
<evidence type="ECO:0000313" key="3">
    <source>
        <dbReference type="EMBL" id="QBQ39154.1"/>
    </source>
</evidence>
<evidence type="ECO:0000256" key="1">
    <source>
        <dbReference type="SAM" id="MobiDB-lite"/>
    </source>
</evidence>
<feature type="compositionally biased region" description="Basic and acidic residues" evidence="1">
    <location>
        <begin position="60"/>
        <end position="75"/>
    </location>
</feature>
<reference evidence="2" key="1">
    <citation type="journal article" date="2014" name="Int. J. Syst. Evol. Microbiol.">
        <title>Complete genome sequence of Corynebacterium casei LMG S-19264T (=DSM 44701T), isolated from a smear-ripened cheese.</title>
        <authorList>
            <consortium name="US DOE Joint Genome Institute (JGI-PGF)"/>
            <person name="Walter F."/>
            <person name="Albersmeier A."/>
            <person name="Kalinowski J."/>
            <person name="Ruckert C."/>
        </authorList>
    </citation>
    <scope>NUCLEOTIDE SEQUENCE</scope>
    <source>
        <strain evidence="2">KCTC 12344</strain>
    </source>
</reference>
<reference evidence="3 4" key="2">
    <citation type="submission" date="2019-03" db="EMBL/GenBank/DDBJ databases">
        <title>Draft Genome Sequences of Six Type Strains of the Genus Massilia.</title>
        <authorList>
            <person name="Miess H."/>
            <person name="Frediansyhah A."/>
            <person name="Gross H."/>
        </authorList>
    </citation>
    <scope>NUCLEOTIDE SEQUENCE [LARGE SCALE GENOMIC DNA]</scope>
    <source>
        <strain evidence="3 4">DSM 17505</strain>
    </source>
</reference>
<proteinExistence type="predicted"/>
<name>A0A4P7BJP1_9BURK</name>
<gene>
    <name evidence="3" type="ORF">E1742_25725</name>
    <name evidence="2" type="ORF">GCM10007388_21430</name>
</gene>
<dbReference type="Proteomes" id="UP000294359">
    <property type="component" value="Chromosome"/>
</dbReference>
<evidence type="ECO:0000313" key="4">
    <source>
        <dbReference type="Proteomes" id="UP000294359"/>
    </source>
</evidence>
<protein>
    <submittedName>
        <fullName evidence="2">Uncharacterized protein</fullName>
    </submittedName>
</protein>
<keyword evidence="4" id="KW-1185">Reference proteome</keyword>
<accession>A0A4P7BJP1</accession>
<dbReference type="AlphaFoldDB" id="A0A4P7BJP1"/>
<reference evidence="2" key="3">
    <citation type="submission" date="2022-12" db="EMBL/GenBank/DDBJ databases">
        <authorList>
            <person name="Sun Q."/>
            <person name="Kim S."/>
        </authorList>
    </citation>
    <scope>NUCLEOTIDE SEQUENCE</scope>
    <source>
        <strain evidence="2">KCTC 12344</strain>
    </source>
</reference>
<organism evidence="2 5">
    <name type="scientific">Pseudoduganella plicata</name>
    <dbReference type="NCBI Taxonomy" id="321984"/>
    <lineage>
        <taxon>Bacteria</taxon>
        <taxon>Pseudomonadati</taxon>
        <taxon>Pseudomonadota</taxon>
        <taxon>Betaproteobacteria</taxon>
        <taxon>Burkholderiales</taxon>
        <taxon>Oxalobacteraceae</taxon>
        <taxon>Telluria group</taxon>
        <taxon>Pseudoduganella</taxon>
    </lineage>
</organism>
<feature type="region of interest" description="Disordered" evidence="1">
    <location>
        <begin position="1"/>
        <end position="76"/>
    </location>
</feature>
<feature type="region of interest" description="Disordered" evidence="1">
    <location>
        <begin position="172"/>
        <end position="202"/>
    </location>
</feature>
<sequence>MSRLGLETGRAAVPETSSPRTRGRHPESSGESDSGSPTTLYRSLRPDERPFERGLLPPSPHDDDISARTHVEKGSKLKVKSAYVSATRSMKTAAAWAGREEGGRVATFTNPSRDREVYDLTNPDHQAEVFGDSRTPARNFAKGSKEVVIKHGVPPENIRTVYDARAVSEAAYQEAKNNPPAGMSRQIKSRAKVQEDKVKTRPTPVQLYEVARPEGSSGKR</sequence>
<dbReference type="EMBL" id="BMWW01000003">
    <property type="protein sequence ID" value="GGY87757.1"/>
    <property type="molecule type" value="Genomic_DNA"/>
</dbReference>
<dbReference type="Gene3D" id="3.90.210.10">
    <property type="entry name" value="Heat-Labile Enterotoxin, subunit A"/>
    <property type="match status" value="1"/>
</dbReference>
<evidence type="ECO:0000313" key="5">
    <source>
        <dbReference type="Proteomes" id="UP000619512"/>
    </source>
</evidence>
<dbReference type="EMBL" id="CP038026">
    <property type="protein sequence ID" value="QBQ39154.1"/>
    <property type="molecule type" value="Genomic_DNA"/>
</dbReference>
<feature type="compositionally biased region" description="Low complexity" evidence="1">
    <location>
        <begin position="29"/>
        <end position="39"/>
    </location>
</feature>
<dbReference type="RefSeq" id="WP_134387847.1">
    <property type="nucleotide sequence ID" value="NZ_BMWW01000003.1"/>
</dbReference>